<evidence type="ECO:0000256" key="7">
    <source>
        <dbReference type="ARBA" id="ARBA00023027"/>
    </source>
</evidence>
<evidence type="ECO:0000256" key="5">
    <source>
        <dbReference type="ARBA" id="ARBA00022915"/>
    </source>
</evidence>
<dbReference type="InterPro" id="IPR022663">
    <property type="entry name" value="DapB_C"/>
</dbReference>
<dbReference type="GO" id="GO:0009089">
    <property type="term" value="P:lysine biosynthetic process via diaminopimelate"/>
    <property type="evidence" value="ECO:0007669"/>
    <property type="project" value="UniProtKB-UniRule"/>
</dbReference>
<dbReference type="Gene3D" id="3.40.50.720">
    <property type="entry name" value="NAD(P)-binding Rossmann-like Domain"/>
    <property type="match status" value="1"/>
</dbReference>
<comment type="caution">
    <text evidence="13">The sequence shown here is derived from an EMBL/GenBank/DDBJ whole genome shotgun (WGS) entry which is preliminary data.</text>
</comment>
<dbReference type="SUPFAM" id="SSF51735">
    <property type="entry name" value="NAD(P)-binding Rossmann-fold domains"/>
    <property type="match status" value="1"/>
</dbReference>
<dbReference type="OrthoDB" id="9790352at2"/>
<dbReference type="CDD" id="cd02274">
    <property type="entry name" value="DHDPR_N"/>
    <property type="match status" value="1"/>
</dbReference>
<dbReference type="EC" id="1.17.1.8" evidence="9 10"/>
<evidence type="ECO:0000256" key="6">
    <source>
        <dbReference type="ARBA" id="ARBA00023002"/>
    </source>
</evidence>
<proteinExistence type="inferred from homology"/>
<feature type="binding site" evidence="9">
    <location>
        <begin position="140"/>
        <end position="141"/>
    </location>
    <ligand>
        <name>(S)-2,3,4,5-tetrahydrodipicolinate</name>
        <dbReference type="ChEBI" id="CHEBI:16845"/>
    </ligand>
</feature>
<keyword evidence="8 9" id="KW-0457">Lysine biosynthesis</keyword>
<keyword evidence="2 9" id="KW-0963">Cytoplasm</keyword>
<evidence type="ECO:0000313" key="13">
    <source>
        <dbReference type="EMBL" id="ONN40573.1"/>
    </source>
</evidence>
<dbReference type="EMBL" id="MSTR01000020">
    <property type="protein sequence ID" value="ONN40573.1"/>
    <property type="molecule type" value="Genomic_DNA"/>
</dbReference>
<dbReference type="Pfam" id="PF05173">
    <property type="entry name" value="DapB_C"/>
    <property type="match status" value="1"/>
</dbReference>
<protein>
    <recommendedName>
        <fullName evidence="9 10">4-hydroxy-tetrahydrodipicolinate reductase</fullName>
        <shortName evidence="9">HTPA reductase</shortName>
        <ecNumber evidence="9 10">1.17.1.8</ecNumber>
    </recommendedName>
</protein>
<comment type="caution">
    <text evidence="9">Was originally thought to be a dihydrodipicolinate reductase (DHDPR), catalyzing the conversion of dihydrodipicolinate to tetrahydrodipicolinate. However, it was shown in E.coli that the substrate of the enzymatic reaction is not dihydrodipicolinate (DHDP) but in fact (2S,4S)-4-hydroxy-2,3,4,5-tetrahydrodipicolinic acid (HTPA), the product released by the DapA-catalyzed reaction.</text>
</comment>
<evidence type="ECO:0000256" key="3">
    <source>
        <dbReference type="ARBA" id="ARBA00022605"/>
    </source>
</evidence>
<dbReference type="UniPathway" id="UPA00034">
    <property type="reaction ID" value="UER00018"/>
</dbReference>
<dbReference type="PANTHER" id="PTHR20836">
    <property type="entry name" value="DIHYDRODIPICOLINATE REDUCTASE"/>
    <property type="match status" value="1"/>
</dbReference>
<gene>
    <name evidence="9" type="primary">dapB</name>
    <name evidence="13" type="ORF">BTN92_14895</name>
</gene>
<evidence type="ECO:0000256" key="2">
    <source>
        <dbReference type="ARBA" id="ARBA00022490"/>
    </source>
</evidence>
<keyword evidence="3 9" id="KW-0028">Amino-acid biosynthesis</keyword>
<dbReference type="GO" id="GO:0050661">
    <property type="term" value="F:NADP binding"/>
    <property type="evidence" value="ECO:0007669"/>
    <property type="project" value="UniProtKB-UniRule"/>
</dbReference>
<dbReference type="HAMAP" id="MF_00102">
    <property type="entry name" value="DapB"/>
    <property type="match status" value="1"/>
</dbReference>
<keyword evidence="6 9" id="KW-0560">Oxidoreductase</keyword>
<comment type="function">
    <text evidence="9">Catalyzes the conversion of 4-hydroxy-tetrahydrodipicolinate (HTPA) to tetrahydrodipicolinate.</text>
</comment>
<evidence type="ECO:0000256" key="4">
    <source>
        <dbReference type="ARBA" id="ARBA00022857"/>
    </source>
</evidence>
<evidence type="ECO:0000256" key="9">
    <source>
        <dbReference type="HAMAP-Rule" id="MF_00102"/>
    </source>
</evidence>
<dbReference type="InterPro" id="IPR023940">
    <property type="entry name" value="DHDPR_bac"/>
</dbReference>
<name>A0A1V2UBA4_ENTMU</name>
<evidence type="ECO:0000313" key="14">
    <source>
        <dbReference type="Proteomes" id="UP000189299"/>
    </source>
</evidence>
<feature type="active site" description="Proton donor/acceptor" evidence="9">
    <location>
        <position position="130"/>
    </location>
</feature>
<organism evidence="13 14">
    <name type="scientific">Enterococcus mundtii</name>
    <dbReference type="NCBI Taxonomy" id="53346"/>
    <lineage>
        <taxon>Bacteria</taxon>
        <taxon>Bacillati</taxon>
        <taxon>Bacillota</taxon>
        <taxon>Bacilli</taxon>
        <taxon>Lactobacillales</taxon>
        <taxon>Enterococcaceae</taxon>
        <taxon>Enterococcus</taxon>
    </lineage>
</organism>
<dbReference type="InterPro" id="IPR022664">
    <property type="entry name" value="DapB_N_CS"/>
</dbReference>
<keyword evidence="4 9" id="KW-0521">NADP</keyword>
<evidence type="ECO:0000259" key="12">
    <source>
        <dbReference type="Pfam" id="PF05173"/>
    </source>
</evidence>
<dbReference type="Pfam" id="PF01113">
    <property type="entry name" value="DapB_N"/>
    <property type="match status" value="1"/>
</dbReference>
<feature type="active site" description="Proton donor" evidence="9">
    <location>
        <position position="134"/>
    </location>
</feature>
<comment type="subcellular location">
    <subcellularLocation>
        <location evidence="9">Cytoplasm</location>
    </subcellularLocation>
</comment>
<dbReference type="GO" id="GO:0016726">
    <property type="term" value="F:oxidoreductase activity, acting on CH or CH2 groups, NAD or NADP as acceptor"/>
    <property type="evidence" value="ECO:0007669"/>
    <property type="project" value="UniProtKB-UniRule"/>
</dbReference>
<dbReference type="STRING" id="53346.A5802_000017"/>
<evidence type="ECO:0000256" key="1">
    <source>
        <dbReference type="ARBA" id="ARBA00006642"/>
    </source>
</evidence>
<feature type="binding site" evidence="9">
    <location>
        <position position="131"/>
    </location>
    <ligand>
        <name>(S)-2,3,4,5-tetrahydrodipicolinate</name>
        <dbReference type="ChEBI" id="CHEBI:16845"/>
    </ligand>
</feature>
<dbReference type="FunFam" id="3.30.360.10:FF:000009">
    <property type="entry name" value="4-hydroxy-tetrahydrodipicolinate reductase"/>
    <property type="match status" value="1"/>
</dbReference>
<dbReference type="PIRSF" id="PIRSF000161">
    <property type="entry name" value="DHPR"/>
    <property type="match status" value="1"/>
</dbReference>
<sequence>MNIGIIGSGKMGKRIAEVTEEYQHQPLSLTESLQATEELSFAQTPAVMIDFSHPAGLDKILRYSKAHQVPLVIGTTGYTEEQFAEIAQAAQTIPVLYSANFSLGIMVMNRLIKQAAKDLASWQIELIEKHHSQKKDAPSGTAKRLVETLQSVRELTPVYQWTDEPRKDQQIGVHSLRAGSFPGEHEVLFATKDEVLSVKHEAFSNRIFAEGAVQASIWLAEQSAGSYQLEDLFEPRGGA</sequence>
<evidence type="ECO:0000256" key="8">
    <source>
        <dbReference type="ARBA" id="ARBA00023154"/>
    </source>
</evidence>
<evidence type="ECO:0000259" key="11">
    <source>
        <dbReference type="Pfam" id="PF01113"/>
    </source>
</evidence>
<keyword evidence="5 9" id="KW-0220">Diaminopimelate biosynthesis</keyword>
<dbReference type="NCBIfam" id="TIGR00036">
    <property type="entry name" value="dapB"/>
    <property type="match status" value="1"/>
</dbReference>
<accession>A0A1V2UBA4</accession>
<dbReference type="PANTHER" id="PTHR20836:SF7">
    <property type="entry name" value="4-HYDROXY-TETRAHYDRODIPICOLINATE REDUCTASE"/>
    <property type="match status" value="1"/>
</dbReference>
<dbReference type="RefSeq" id="WP_062805695.1">
    <property type="nucleotide sequence ID" value="NZ_CABMMO010000020.1"/>
</dbReference>
<feature type="binding site" evidence="9">
    <location>
        <begin position="98"/>
        <end position="101"/>
    </location>
    <ligand>
        <name>NAD(+)</name>
        <dbReference type="ChEBI" id="CHEBI:57540"/>
    </ligand>
</feature>
<dbReference type="GO" id="GO:0005829">
    <property type="term" value="C:cytosol"/>
    <property type="evidence" value="ECO:0007669"/>
    <property type="project" value="TreeGrafter"/>
</dbReference>
<dbReference type="GO" id="GO:0019877">
    <property type="term" value="P:diaminopimelate biosynthetic process"/>
    <property type="evidence" value="ECO:0007669"/>
    <property type="project" value="UniProtKB-UniRule"/>
</dbReference>
<dbReference type="Proteomes" id="UP000189299">
    <property type="component" value="Unassembled WGS sequence"/>
</dbReference>
<feature type="domain" description="Dihydrodipicolinate reductase N-terminal" evidence="11">
    <location>
        <begin position="1"/>
        <end position="101"/>
    </location>
</feature>
<keyword evidence="7 9" id="KW-0520">NAD</keyword>
<dbReference type="SUPFAM" id="SSF55347">
    <property type="entry name" value="Glyceraldehyde-3-phosphate dehydrogenase-like, C-terminal domain"/>
    <property type="match status" value="1"/>
</dbReference>
<evidence type="ECO:0000256" key="10">
    <source>
        <dbReference type="NCBIfam" id="TIGR00036"/>
    </source>
</evidence>
<dbReference type="GO" id="GO:0051287">
    <property type="term" value="F:NAD binding"/>
    <property type="evidence" value="ECO:0007669"/>
    <property type="project" value="UniProtKB-UniRule"/>
</dbReference>
<dbReference type="PROSITE" id="PS01298">
    <property type="entry name" value="DAPB"/>
    <property type="match status" value="1"/>
</dbReference>
<comment type="subunit">
    <text evidence="9">Homotetramer.</text>
</comment>
<feature type="binding site" evidence="9">
    <location>
        <begin position="74"/>
        <end position="76"/>
    </location>
    <ligand>
        <name>NAD(+)</name>
        <dbReference type="ChEBI" id="CHEBI:57540"/>
    </ligand>
</feature>
<feature type="domain" description="Dihydrodipicolinate reductase C-terminal" evidence="12">
    <location>
        <begin position="104"/>
        <end position="232"/>
    </location>
</feature>
<comment type="similarity">
    <text evidence="1 9">Belongs to the DapB family.</text>
</comment>
<comment type="catalytic activity">
    <reaction evidence="9">
        <text>(S)-2,3,4,5-tetrahydrodipicolinate + NAD(+) + H2O = (2S,4S)-4-hydroxy-2,3,4,5-tetrahydrodipicolinate + NADH + H(+)</text>
        <dbReference type="Rhea" id="RHEA:35323"/>
        <dbReference type="ChEBI" id="CHEBI:15377"/>
        <dbReference type="ChEBI" id="CHEBI:15378"/>
        <dbReference type="ChEBI" id="CHEBI:16845"/>
        <dbReference type="ChEBI" id="CHEBI:57540"/>
        <dbReference type="ChEBI" id="CHEBI:57945"/>
        <dbReference type="ChEBI" id="CHEBI:67139"/>
        <dbReference type="EC" id="1.17.1.8"/>
    </reaction>
</comment>
<dbReference type="GO" id="GO:0008839">
    <property type="term" value="F:4-hydroxy-tetrahydrodipicolinate reductase"/>
    <property type="evidence" value="ECO:0007669"/>
    <property type="project" value="UniProtKB-UniRule"/>
</dbReference>
<comment type="pathway">
    <text evidence="9">Amino-acid biosynthesis; L-lysine biosynthesis via DAP pathway; (S)-tetrahydrodipicolinate from L-aspartate: step 4/4.</text>
</comment>
<dbReference type="InterPro" id="IPR000846">
    <property type="entry name" value="DapB_N"/>
</dbReference>
<reference evidence="13 14" key="1">
    <citation type="submission" date="2016-12" db="EMBL/GenBank/DDBJ databases">
        <authorList>
            <person name="Song W.-J."/>
            <person name="Kurnit D.M."/>
        </authorList>
    </citation>
    <scope>NUCLEOTIDE SEQUENCE [LARGE SCALE GENOMIC DNA]</scope>
    <source>
        <strain evidence="13 14">CGB1038-1_S1</strain>
    </source>
</reference>
<dbReference type="InterPro" id="IPR036291">
    <property type="entry name" value="NAD(P)-bd_dom_sf"/>
</dbReference>
<comment type="catalytic activity">
    <reaction evidence="9">
        <text>(S)-2,3,4,5-tetrahydrodipicolinate + NADP(+) + H2O = (2S,4S)-4-hydroxy-2,3,4,5-tetrahydrodipicolinate + NADPH + H(+)</text>
        <dbReference type="Rhea" id="RHEA:35331"/>
        <dbReference type="ChEBI" id="CHEBI:15377"/>
        <dbReference type="ChEBI" id="CHEBI:15378"/>
        <dbReference type="ChEBI" id="CHEBI:16845"/>
        <dbReference type="ChEBI" id="CHEBI:57783"/>
        <dbReference type="ChEBI" id="CHEBI:58349"/>
        <dbReference type="ChEBI" id="CHEBI:67139"/>
        <dbReference type="EC" id="1.17.1.8"/>
    </reaction>
</comment>
<dbReference type="Gene3D" id="3.30.360.10">
    <property type="entry name" value="Dihydrodipicolinate Reductase, domain 2"/>
    <property type="match status" value="1"/>
</dbReference>
<dbReference type="AlphaFoldDB" id="A0A1V2UBA4"/>
<comment type="caution">
    <text evidence="9">Lacks conserved residue(s) required for the propagation of feature annotation.</text>
</comment>